<dbReference type="Proteomes" id="UP000604391">
    <property type="component" value="Unassembled WGS sequence"/>
</dbReference>
<evidence type="ECO:0000259" key="1">
    <source>
        <dbReference type="Pfam" id="PF01930"/>
    </source>
</evidence>
<dbReference type="AlphaFoldDB" id="A0A832UYX9"/>
<accession>A0A832UYX9</accession>
<dbReference type="InterPro" id="IPR011604">
    <property type="entry name" value="PDDEXK-like_dom_sf"/>
</dbReference>
<comment type="caution">
    <text evidence="2">The sequence shown here is derived from an EMBL/GenBank/DDBJ whole genome shotgun (WGS) entry which is preliminary data.</text>
</comment>
<evidence type="ECO:0000313" key="2">
    <source>
        <dbReference type="EMBL" id="HIJ99853.1"/>
    </source>
</evidence>
<sequence>MIDFDELVDNYLKRESKKKTIGRYYPSEIGGCLRKIWYSYKFPEEEKDKDLIKIFALGDMIHDFVVKVLESDKNAHIDSIGVEIPFTREVEDFIISGRIDNLILFKEDSKKLLIEVKSIKNINSLDDAKPEHKMQLQLYMNSLDIKNGVVLYIDKQNLKSKVFPLAYDEEMANKIIGRFKALHASLVNDIIPIPEARIEDKTYICRFCEYEDRCYAETPKLEAQKKLK</sequence>
<dbReference type="Gene3D" id="3.90.320.10">
    <property type="match status" value="1"/>
</dbReference>
<dbReference type="InterPro" id="IPR051827">
    <property type="entry name" value="Cas4_exonuclease"/>
</dbReference>
<dbReference type="InterPro" id="IPR022765">
    <property type="entry name" value="Dna2/Cas4_DUF83"/>
</dbReference>
<keyword evidence="3" id="KW-1185">Reference proteome</keyword>
<dbReference type="PANTHER" id="PTHR36531">
    <property type="entry name" value="CRISPR-ASSOCIATED EXONUCLEASE CAS4"/>
    <property type="match status" value="1"/>
</dbReference>
<organism evidence="2 3">
    <name type="scientific">Candidatus Undinarchaeum marinum</name>
    <dbReference type="NCBI Taxonomy" id="2756141"/>
    <lineage>
        <taxon>Archaea</taxon>
        <taxon>Candidatus Undinarchaeota</taxon>
        <taxon>Candidatus Undinarchaeia</taxon>
        <taxon>Candidatus Undinarchaeales</taxon>
        <taxon>Candidatus Undinarchaeaceae</taxon>
        <taxon>Candidatus Undinarchaeum</taxon>
    </lineage>
</organism>
<feature type="domain" description="DUF83" evidence="1">
    <location>
        <begin position="32"/>
        <end position="215"/>
    </location>
</feature>
<protein>
    <submittedName>
        <fullName evidence="2">Dna2/Cas4 domain-containing protein</fullName>
    </submittedName>
</protein>
<dbReference type="Pfam" id="PF01930">
    <property type="entry name" value="Cas_Cas4"/>
    <property type="match status" value="1"/>
</dbReference>
<reference evidence="2 3" key="1">
    <citation type="journal article" name="Nat. Commun.">
        <title>Undinarchaeota illuminate DPANN phylogeny and the impact of gene transfer on archaeal evolution.</title>
        <authorList>
            <person name="Dombrowski N."/>
            <person name="Williams T.A."/>
            <person name="Sun J."/>
            <person name="Woodcroft B.J."/>
            <person name="Lee J.H."/>
            <person name="Minh B.Q."/>
            <person name="Rinke C."/>
            <person name="Spang A."/>
        </authorList>
    </citation>
    <scope>NUCLEOTIDE SEQUENCE [LARGE SCALE GENOMIC DNA]</scope>
    <source>
        <strain evidence="2">MAG_bin17</strain>
    </source>
</reference>
<gene>
    <name evidence="2" type="ORF">H1011_03505</name>
</gene>
<dbReference type="EMBL" id="DVAD01000016">
    <property type="protein sequence ID" value="HIJ99853.1"/>
    <property type="molecule type" value="Genomic_DNA"/>
</dbReference>
<dbReference type="PANTHER" id="PTHR36531:SF2">
    <property type="entry name" value="CRISPR-ASSOCIATED EXONUCLEASE CAS4"/>
    <property type="match status" value="1"/>
</dbReference>
<proteinExistence type="predicted"/>
<evidence type="ECO:0000313" key="3">
    <source>
        <dbReference type="Proteomes" id="UP000604391"/>
    </source>
</evidence>
<name>A0A832UYX9_9ARCH</name>